<evidence type="ECO:0000259" key="6">
    <source>
        <dbReference type="PROSITE" id="PS51462"/>
    </source>
</evidence>
<dbReference type="InterPro" id="IPR000086">
    <property type="entry name" value="NUDIX_hydrolase_dom"/>
</dbReference>
<dbReference type="EMBL" id="BOPG01000022">
    <property type="protein sequence ID" value="GIJ55798.1"/>
    <property type="molecule type" value="Genomic_DNA"/>
</dbReference>
<keyword evidence="4" id="KW-0460">Magnesium</keyword>
<evidence type="ECO:0000256" key="4">
    <source>
        <dbReference type="ARBA" id="ARBA00022842"/>
    </source>
</evidence>
<comment type="similarity">
    <text evidence="2 5">Belongs to the Nudix hydrolase family.</text>
</comment>
<dbReference type="RefSeq" id="WP_203993139.1">
    <property type="nucleotide sequence ID" value="NZ_BOPG01000022.1"/>
</dbReference>
<name>A0A8J4DZP6_9ACTN</name>
<evidence type="ECO:0000256" key="1">
    <source>
        <dbReference type="ARBA" id="ARBA00001946"/>
    </source>
</evidence>
<dbReference type="AlphaFoldDB" id="A0A8J4DZP6"/>
<dbReference type="PRINTS" id="PR00502">
    <property type="entry name" value="NUDIXFAMILY"/>
</dbReference>
<dbReference type="GO" id="GO:0016787">
    <property type="term" value="F:hydrolase activity"/>
    <property type="evidence" value="ECO:0007669"/>
    <property type="project" value="UniProtKB-KW"/>
</dbReference>
<gene>
    <name evidence="7" type="ORF">Vau01_033140</name>
</gene>
<dbReference type="SUPFAM" id="SSF55811">
    <property type="entry name" value="Nudix"/>
    <property type="match status" value="1"/>
</dbReference>
<organism evidence="7 8">
    <name type="scientific">Virgisporangium aurantiacum</name>
    <dbReference type="NCBI Taxonomy" id="175570"/>
    <lineage>
        <taxon>Bacteria</taxon>
        <taxon>Bacillati</taxon>
        <taxon>Actinomycetota</taxon>
        <taxon>Actinomycetes</taxon>
        <taxon>Micromonosporales</taxon>
        <taxon>Micromonosporaceae</taxon>
        <taxon>Virgisporangium</taxon>
    </lineage>
</organism>
<dbReference type="Proteomes" id="UP000612585">
    <property type="component" value="Unassembled WGS sequence"/>
</dbReference>
<dbReference type="PROSITE" id="PS00893">
    <property type="entry name" value="NUDIX_BOX"/>
    <property type="match status" value="1"/>
</dbReference>
<dbReference type="InterPro" id="IPR020084">
    <property type="entry name" value="NUDIX_hydrolase_CS"/>
</dbReference>
<keyword evidence="3 5" id="KW-0378">Hydrolase</keyword>
<dbReference type="PROSITE" id="PS51462">
    <property type="entry name" value="NUDIX"/>
    <property type="match status" value="1"/>
</dbReference>
<evidence type="ECO:0000313" key="7">
    <source>
        <dbReference type="EMBL" id="GIJ55798.1"/>
    </source>
</evidence>
<dbReference type="Pfam" id="PF00293">
    <property type="entry name" value="NUDIX"/>
    <property type="match status" value="1"/>
</dbReference>
<dbReference type="PANTHER" id="PTHR43046:SF12">
    <property type="entry name" value="GDP-MANNOSE MANNOSYL HYDROLASE"/>
    <property type="match status" value="1"/>
</dbReference>
<reference evidence="7" key="1">
    <citation type="submission" date="2021-01" db="EMBL/GenBank/DDBJ databases">
        <title>Whole genome shotgun sequence of Virgisporangium aurantiacum NBRC 16421.</title>
        <authorList>
            <person name="Komaki H."/>
            <person name="Tamura T."/>
        </authorList>
    </citation>
    <scope>NUCLEOTIDE SEQUENCE</scope>
    <source>
        <strain evidence="7">NBRC 16421</strain>
    </source>
</reference>
<dbReference type="InterPro" id="IPR015797">
    <property type="entry name" value="NUDIX_hydrolase-like_dom_sf"/>
</dbReference>
<keyword evidence="8" id="KW-1185">Reference proteome</keyword>
<evidence type="ECO:0000256" key="2">
    <source>
        <dbReference type="ARBA" id="ARBA00005582"/>
    </source>
</evidence>
<feature type="domain" description="Nudix hydrolase" evidence="6">
    <location>
        <begin position="2"/>
        <end position="134"/>
    </location>
</feature>
<proteinExistence type="inferred from homology"/>
<comment type="cofactor">
    <cofactor evidence="1">
        <name>Mg(2+)</name>
        <dbReference type="ChEBI" id="CHEBI:18420"/>
    </cofactor>
</comment>
<evidence type="ECO:0000313" key="8">
    <source>
        <dbReference type="Proteomes" id="UP000612585"/>
    </source>
</evidence>
<comment type="caution">
    <text evidence="7">The sequence shown here is derived from an EMBL/GenBank/DDBJ whole genome shotgun (WGS) entry which is preliminary data.</text>
</comment>
<evidence type="ECO:0000256" key="5">
    <source>
        <dbReference type="RuleBase" id="RU003476"/>
    </source>
</evidence>
<dbReference type="Gene3D" id="3.90.79.10">
    <property type="entry name" value="Nucleoside Triphosphate Pyrophosphohydrolase"/>
    <property type="match status" value="1"/>
</dbReference>
<sequence>MIERRVAVVLLVDRQGRVLMQHRDANARVAANQWSFPGGAIEPGEEPMQAAHRELMEETGLAVAELTPYGVHFRPSVINAHNTVEIHAYWAGTDATQDDVVLGEGQAMVFLTPDEAIGRDLGVTAELLLPVFLASDEYAALRNRH</sequence>
<evidence type="ECO:0000256" key="3">
    <source>
        <dbReference type="ARBA" id="ARBA00022801"/>
    </source>
</evidence>
<dbReference type="CDD" id="cd18882">
    <property type="entry name" value="NUDIX_Hydrolase"/>
    <property type="match status" value="1"/>
</dbReference>
<accession>A0A8J4DZP6</accession>
<protein>
    <recommendedName>
        <fullName evidence="6">Nudix hydrolase domain-containing protein</fullName>
    </recommendedName>
</protein>
<dbReference type="InterPro" id="IPR020476">
    <property type="entry name" value="Nudix_hydrolase"/>
</dbReference>
<dbReference type="PANTHER" id="PTHR43046">
    <property type="entry name" value="GDP-MANNOSE MANNOSYL HYDROLASE"/>
    <property type="match status" value="1"/>
</dbReference>